<dbReference type="InterPro" id="IPR034221">
    <property type="entry name" value="RBM34_RRM2"/>
</dbReference>
<dbReference type="Gramene" id="Aco020845.1.mrna1">
    <property type="protein sequence ID" value="Aco020845.1.mrna1"/>
    <property type="gene ID" value="Aco020845.1.path1"/>
</dbReference>
<evidence type="ECO:0000313" key="9">
    <source>
        <dbReference type="RefSeq" id="XP_020096368.1"/>
    </source>
</evidence>
<proteinExistence type="inferred from homology"/>
<dbReference type="GO" id="GO:0005730">
    <property type="term" value="C:nucleolus"/>
    <property type="evidence" value="ECO:0007669"/>
    <property type="project" value="UniProtKB-SubCell"/>
</dbReference>
<dbReference type="InterPro" id="IPR000504">
    <property type="entry name" value="RRM_dom"/>
</dbReference>
<dbReference type="GeneID" id="109715663"/>
<dbReference type="OrthoDB" id="442677at2759"/>
<dbReference type="CDD" id="cd12394">
    <property type="entry name" value="RRM1_RBM34"/>
    <property type="match status" value="1"/>
</dbReference>
<keyword evidence="3 5" id="KW-0694">RNA-binding</keyword>
<dbReference type="SMART" id="SM00360">
    <property type="entry name" value="RRM"/>
    <property type="match status" value="2"/>
</dbReference>
<dbReference type="Gene3D" id="3.30.70.330">
    <property type="match status" value="2"/>
</dbReference>
<dbReference type="Pfam" id="PF00076">
    <property type="entry name" value="RRM_1"/>
    <property type="match status" value="2"/>
</dbReference>
<dbReference type="GO" id="GO:0003723">
    <property type="term" value="F:RNA binding"/>
    <property type="evidence" value="ECO:0007669"/>
    <property type="project" value="UniProtKB-UniRule"/>
</dbReference>
<comment type="similarity">
    <text evidence="2">Belongs to the RRM RBM34 family.</text>
</comment>
<feature type="domain" description="RRM" evidence="7">
    <location>
        <begin position="192"/>
        <end position="286"/>
    </location>
</feature>
<comment type="subcellular location">
    <subcellularLocation>
        <location evidence="1">Nucleus</location>
        <location evidence="1">Nucleolus</location>
    </subcellularLocation>
</comment>
<reference evidence="8" key="1">
    <citation type="journal article" date="2015" name="Nat. Genet.">
        <title>The pineapple genome and the evolution of CAM photosynthesis.</title>
        <authorList>
            <person name="Ming R."/>
            <person name="VanBuren R."/>
            <person name="Wai C.M."/>
            <person name="Tang H."/>
            <person name="Schatz M.C."/>
            <person name="Bowers J.E."/>
            <person name="Lyons E."/>
            <person name="Wang M.L."/>
            <person name="Chen J."/>
            <person name="Biggers E."/>
            <person name="Zhang J."/>
            <person name="Huang L."/>
            <person name="Zhang L."/>
            <person name="Miao W."/>
            <person name="Zhang J."/>
            <person name="Ye Z."/>
            <person name="Miao C."/>
            <person name="Lin Z."/>
            <person name="Wang H."/>
            <person name="Zhou H."/>
            <person name="Yim W.C."/>
            <person name="Priest H.D."/>
            <person name="Zheng C."/>
            <person name="Woodhouse M."/>
            <person name="Edger P.P."/>
            <person name="Guyot R."/>
            <person name="Guo H.B."/>
            <person name="Guo H."/>
            <person name="Zheng G."/>
            <person name="Singh R."/>
            <person name="Sharma A."/>
            <person name="Min X."/>
            <person name="Zheng Y."/>
            <person name="Lee H."/>
            <person name="Gurtowski J."/>
            <person name="Sedlazeck F.J."/>
            <person name="Harkess A."/>
            <person name="McKain M.R."/>
            <person name="Liao Z."/>
            <person name="Fang J."/>
            <person name="Liu J."/>
            <person name="Zhang X."/>
            <person name="Zhang Q."/>
            <person name="Hu W."/>
            <person name="Qin Y."/>
            <person name="Wang K."/>
            <person name="Chen L.Y."/>
            <person name="Shirley N."/>
            <person name="Lin Y.R."/>
            <person name="Liu L.Y."/>
            <person name="Hernandez A.G."/>
            <person name="Wright C.L."/>
            <person name="Bulone V."/>
            <person name="Tuskan G.A."/>
            <person name="Heath K."/>
            <person name="Zee F."/>
            <person name="Moore P.H."/>
            <person name="Sunkar R."/>
            <person name="Leebens-Mack J.H."/>
            <person name="Mockler T."/>
            <person name="Bennetzen J.L."/>
            <person name="Freeling M."/>
            <person name="Sankoff D."/>
            <person name="Paterson A.H."/>
            <person name="Zhu X."/>
            <person name="Yang X."/>
            <person name="Smith J.A."/>
            <person name="Cushman J.C."/>
            <person name="Paull R.E."/>
            <person name="Yu Q."/>
        </authorList>
    </citation>
    <scope>NUCLEOTIDE SEQUENCE [LARGE SCALE GENOMIC DNA]</scope>
    <source>
        <strain evidence="8">cv. F153</strain>
    </source>
</reference>
<evidence type="ECO:0000256" key="6">
    <source>
        <dbReference type="SAM" id="MobiDB-lite"/>
    </source>
</evidence>
<dbReference type="InterPro" id="IPR012677">
    <property type="entry name" value="Nucleotide-bd_a/b_plait_sf"/>
</dbReference>
<dbReference type="InterPro" id="IPR035979">
    <property type="entry name" value="RBD_domain_sf"/>
</dbReference>
<dbReference type="RefSeq" id="XP_020096368.1">
    <property type="nucleotide sequence ID" value="XM_020240779.1"/>
</dbReference>
<dbReference type="CDD" id="cd12395">
    <property type="entry name" value="RRM2_RBM34"/>
    <property type="match status" value="1"/>
</dbReference>
<organism evidence="8 9">
    <name type="scientific">Ananas comosus</name>
    <name type="common">Pineapple</name>
    <name type="synonym">Ananas ananas</name>
    <dbReference type="NCBI Taxonomy" id="4615"/>
    <lineage>
        <taxon>Eukaryota</taxon>
        <taxon>Viridiplantae</taxon>
        <taxon>Streptophyta</taxon>
        <taxon>Embryophyta</taxon>
        <taxon>Tracheophyta</taxon>
        <taxon>Spermatophyta</taxon>
        <taxon>Magnoliopsida</taxon>
        <taxon>Liliopsida</taxon>
        <taxon>Poales</taxon>
        <taxon>Bromeliaceae</taxon>
        <taxon>Bromelioideae</taxon>
        <taxon>Ananas</taxon>
    </lineage>
</organism>
<reference evidence="9" key="2">
    <citation type="submission" date="2025-08" db="UniProtKB">
        <authorList>
            <consortium name="RefSeq"/>
        </authorList>
    </citation>
    <scope>IDENTIFICATION</scope>
    <source>
        <tissue evidence="9">Leaf</tissue>
    </source>
</reference>
<feature type="region of interest" description="Disordered" evidence="6">
    <location>
        <begin position="387"/>
        <end position="506"/>
    </location>
</feature>
<dbReference type="PANTHER" id="PTHR23236">
    <property type="entry name" value="EUKARYOTIC TRANSLATION INITIATION FACTOR 4B/4H"/>
    <property type="match status" value="1"/>
</dbReference>
<evidence type="ECO:0000256" key="4">
    <source>
        <dbReference type="ARBA" id="ARBA00023242"/>
    </source>
</evidence>
<sequence length="506" mass="55794">MGKKSKEQLSVPELCDAVKSLFSADNPFRRKPSSEPTLGAPQPAPALGSPATAAEDPEYPQNVSTKDKKRRREKDGKPNPSPSSAPDSIPKKRKKLGKEEEEEEEEGRESPKKKRRKRKRDEIEEEYERRKYGGGGAAAENGEEGEGGGGGGGGEVVVRVGGKRKADDVASEAAAAAAKEDESFDDESKLVKTVFVGNLPVKTKKKAVLKEFGKFGEIESVRLRSVPLLDSKIPRKGAIIKGKINDAVDSIHAYIVFKDEQSTHAALSNNMALIGGNHIRVDMACPPRKKLKGDAPLYDRKRTVFVGNLPFDVKDEELYQLFCGASASESNIEAVRVIRDPHTSLGKGIAYVLFKTREAANSIVRKRDLQIRDRILRLCHVKSIDATPTKQKDDEKKKNLRQKRLATNPNETLSEKNGKPRAKAAALSYQGLRSSKSGVLKKTRLHSSKKGRNEGNKRAGGVVDHQARKSKRPAVAARKAKQLLKKRKLESATPENMHRNKKLRKQ</sequence>
<dbReference type="Proteomes" id="UP000515123">
    <property type="component" value="Linkage group 9"/>
</dbReference>
<dbReference type="SUPFAM" id="SSF54928">
    <property type="entry name" value="RNA-binding domain, RBD"/>
    <property type="match status" value="2"/>
</dbReference>
<dbReference type="PANTHER" id="PTHR23236:SF25">
    <property type="entry name" value="RNA-BINDING PROTEIN 34"/>
    <property type="match status" value="1"/>
</dbReference>
<dbReference type="PROSITE" id="PS50102">
    <property type="entry name" value="RRM"/>
    <property type="match status" value="2"/>
</dbReference>
<dbReference type="AlphaFoldDB" id="A0A6P5FS68"/>
<keyword evidence="8" id="KW-1185">Reference proteome</keyword>
<feature type="compositionally biased region" description="Basic residues" evidence="6">
    <location>
        <begin position="468"/>
        <end position="488"/>
    </location>
</feature>
<evidence type="ECO:0000259" key="7">
    <source>
        <dbReference type="PROSITE" id="PS50102"/>
    </source>
</evidence>
<evidence type="ECO:0000256" key="2">
    <source>
        <dbReference type="ARBA" id="ARBA00007077"/>
    </source>
</evidence>
<accession>A0A6P5FS68</accession>
<evidence type="ECO:0000256" key="5">
    <source>
        <dbReference type="PROSITE-ProRule" id="PRU00176"/>
    </source>
</evidence>
<keyword evidence="4" id="KW-0539">Nucleus</keyword>
<feature type="compositionally biased region" description="Basic residues" evidence="6">
    <location>
        <begin position="439"/>
        <end position="450"/>
    </location>
</feature>
<feature type="domain" description="RRM" evidence="7">
    <location>
        <begin position="302"/>
        <end position="383"/>
    </location>
</feature>
<evidence type="ECO:0000256" key="3">
    <source>
        <dbReference type="ARBA" id="ARBA00022884"/>
    </source>
</evidence>
<feature type="region of interest" description="Disordered" evidence="6">
    <location>
        <begin position="25"/>
        <end position="155"/>
    </location>
</feature>
<gene>
    <name evidence="9" type="primary">LOC109715663</name>
</gene>
<evidence type="ECO:0000313" key="8">
    <source>
        <dbReference type="Proteomes" id="UP000515123"/>
    </source>
</evidence>
<name>A0A6P5FS68_ANACO</name>
<evidence type="ECO:0000256" key="1">
    <source>
        <dbReference type="ARBA" id="ARBA00004604"/>
    </source>
</evidence>
<protein>
    <submittedName>
        <fullName evidence="9">RNA-binding protein 34</fullName>
    </submittedName>
</protein>